<comment type="cofactor">
    <cofactor evidence="1">
        <name>Fe(2+)</name>
        <dbReference type="ChEBI" id="CHEBI:29033"/>
    </cofactor>
</comment>
<dbReference type="PANTHER" id="PTHR10696:SF56">
    <property type="entry name" value="TAUD_TFDA-LIKE DOMAIN-CONTAINING PROTEIN"/>
    <property type="match status" value="1"/>
</dbReference>
<reference evidence="6" key="1">
    <citation type="journal article" date="2019" name="Int. J. Syst. Evol. Microbiol.">
        <title>The Global Catalogue of Microorganisms (GCM) 10K type strain sequencing project: providing services to taxonomists for standard genome sequencing and annotation.</title>
        <authorList>
            <consortium name="The Broad Institute Genomics Platform"/>
            <consortium name="The Broad Institute Genome Sequencing Center for Infectious Disease"/>
            <person name="Wu L."/>
            <person name="Ma J."/>
        </authorList>
    </citation>
    <scope>NUCLEOTIDE SEQUENCE [LARGE SCALE GENOMIC DNA]</scope>
    <source>
        <strain evidence="6">NBRC 111981</strain>
    </source>
</reference>
<dbReference type="PANTHER" id="PTHR10696">
    <property type="entry name" value="GAMMA-BUTYROBETAINE HYDROXYLASE-RELATED"/>
    <property type="match status" value="1"/>
</dbReference>
<dbReference type="Proteomes" id="UP001156627">
    <property type="component" value="Unassembled WGS sequence"/>
</dbReference>
<proteinExistence type="predicted"/>
<sequence length="344" mass="38920">MDRQHDKSTALKARLLQAGKPAATRIDAEVRGRLPRIIHAEADRSLERWLLAHADMLQTLLHTVGGVLFRGFEVDGVDAFRAVCMRCIDELIPYQERSTPREERGGRVYTSTAYPSEQTIALHNEFSYALNWPMRICFYAQQVAAQGGETPIADGRSVYQGIAPEVRDSFVRKGVMYVRRYGWGVDLSWQETFGTADPRVVEEYCQAHDIHYEWDGEKLTTRQVRQAVTHHPVTGETVWFNQAHLFHASNLPVEVHESIRRVMHGTFPREALYGDGTPIEPESLAQIRAAFEAAKVVFPWERHDVLLLDNVLINHGRNPYQGVRSILVAMGQLSQSSSVAQGAF</sequence>
<dbReference type="SUPFAM" id="SSF51197">
    <property type="entry name" value="Clavaminate synthase-like"/>
    <property type="match status" value="1"/>
</dbReference>
<keyword evidence="2" id="KW-0560">Oxidoreductase</keyword>
<evidence type="ECO:0000313" key="6">
    <source>
        <dbReference type="Proteomes" id="UP001156627"/>
    </source>
</evidence>
<evidence type="ECO:0000256" key="3">
    <source>
        <dbReference type="ARBA" id="ARBA00023194"/>
    </source>
</evidence>
<keyword evidence="3" id="KW-0045">Antibiotic biosynthesis</keyword>
<name>A0ABQ5X9H4_9GAMM</name>
<dbReference type="Pfam" id="PF02668">
    <property type="entry name" value="TauD"/>
    <property type="match status" value="1"/>
</dbReference>
<dbReference type="InterPro" id="IPR003819">
    <property type="entry name" value="TauD/TfdA-like"/>
</dbReference>
<evidence type="ECO:0000256" key="1">
    <source>
        <dbReference type="ARBA" id="ARBA00001954"/>
    </source>
</evidence>
<comment type="caution">
    <text evidence="5">The sequence shown here is derived from an EMBL/GenBank/DDBJ whole genome shotgun (WGS) entry which is preliminary data.</text>
</comment>
<keyword evidence="6" id="KW-1185">Reference proteome</keyword>
<evidence type="ECO:0000313" key="5">
    <source>
        <dbReference type="EMBL" id="GLQ87912.1"/>
    </source>
</evidence>
<accession>A0ABQ5X9H4</accession>
<evidence type="ECO:0000259" key="4">
    <source>
        <dbReference type="Pfam" id="PF02668"/>
    </source>
</evidence>
<dbReference type="EMBL" id="BSOA01000013">
    <property type="protein sequence ID" value="GLQ87912.1"/>
    <property type="molecule type" value="Genomic_DNA"/>
</dbReference>
<feature type="domain" description="TauD/TfdA-like" evidence="4">
    <location>
        <begin position="38"/>
        <end position="329"/>
    </location>
</feature>
<organism evidence="5 6">
    <name type="scientific">Dyella flagellata</name>
    <dbReference type="NCBI Taxonomy" id="1867833"/>
    <lineage>
        <taxon>Bacteria</taxon>
        <taxon>Pseudomonadati</taxon>
        <taxon>Pseudomonadota</taxon>
        <taxon>Gammaproteobacteria</taxon>
        <taxon>Lysobacterales</taxon>
        <taxon>Rhodanobacteraceae</taxon>
        <taxon>Dyella</taxon>
    </lineage>
</organism>
<evidence type="ECO:0000256" key="2">
    <source>
        <dbReference type="ARBA" id="ARBA00023002"/>
    </source>
</evidence>
<dbReference type="InterPro" id="IPR042098">
    <property type="entry name" value="TauD-like_sf"/>
</dbReference>
<dbReference type="Gene3D" id="3.60.130.10">
    <property type="entry name" value="Clavaminate synthase-like"/>
    <property type="match status" value="1"/>
</dbReference>
<gene>
    <name evidence="5" type="ORF">GCM10007898_14800</name>
</gene>
<dbReference type="InterPro" id="IPR050411">
    <property type="entry name" value="AlphaKG_dependent_hydroxylases"/>
</dbReference>
<protein>
    <recommendedName>
        <fullName evidence="4">TauD/TfdA-like domain-containing protein</fullName>
    </recommendedName>
</protein>